<dbReference type="SMART" id="SM00052">
    <property type="entry name" value="EAL"/>
    <property type="match status" value="1"/>
</dbReference>
<comment type="caution">
    <text evidence="6">The sequence shown here is derived from an EMBL/GenBank/DDBJ whole genome shotgun (WGS) entry which is preliminary data.</text>
</comment>
<dbReference type="PROSITE" id="PS50112">
    <property type="entry name" value="PAS"/>
    <property type="match status" value="1"/>
</dbReference>
<dbReference type="SUPFAM" id="SSF55073">
    <property type="entry name" value="Nucleotide cyclase"/>
    <property type="match status" value="1"/>
</dbReference>
<dbReference type="Pfam" id="PF00563">
    <property type="entry name" value="EAL"/>
    <property type="match status" value="1"/>
</dbReference>
<dbReference type="PROSITE" id="PS50887">
    <property type="entry name" value="GGDEF"/>
    <property type="match status" value="1"/>
</dbReference>
<name>A0A0T5YSK4_9GAMM</name>
<evidence type="ECO:0000256" key="1">
    <source>
        <dbReference type="ARBA" id="ARBA00001946"/>
    </source>
</evidence>
<dbReference type="InterPro" id="IPR052155">
    <property type="entry name" value="Biofilm_reg_signaling"/>
</dbReference>
<dbReference type="SUPFAM" id="SSF55785">
    <property type="entry name" value="PYP-like sensor domain (PAS domain)"/>
    <property type="match status" value="1"/>
</dbReference>
<dbReference type="NCBIfam" id="TIGR00254">
    <property type="entry name" value="GGDEF"/>
    <property type="match status" value="1"/>
</dbReference>
<comment type="cofactor">
    <cofactor evidence="1">
        <name>Mg(2+)</name>
        <dbReference type="ChEBI" id="CHEBI:18420"/>
    </cofactor>
</comment>
<keyword evidence="2" id="KW-0472">Membrane</keyword>
<dbReference type="GO" id="GO:0003824">
    <property type="term" value="F:catalytic activity"/>
    <property type="evidence" value="ECO:0007669"/>
    <property type="project" value="UniProtKB-ARBA"/>
</dbReference>
<dbReference type="InterPro" id="IPR013767">
    <property type="entry name" value="PAS_fold"/>
</dbReference>
<dbReference type="NCBIfam" id="TIGR00229">
    <property type="entry name" value="sensory_box"/>
    <property type="match status" value="1"/>
</dbReference>
<dbReference type="SMART" id="SM00091">
    <property type="entry name" value="PAS"/>
    <property type="match status" value="1"/>
</dbReference>
<dbReference type="PANTHER" id="PTHR44757">
    <property type="entry name" value="DIGUANYLATE CYCLASE DGCP"/>
    <property type="match status" value="1"/>
</dbReference>
<dbReference type="Gene3D" id="3.30.450.20">
    <property type="entry name" value="PAS domain"/>
    <property type="match status" value="1"/>
</dbReference>
<dbReference type="InterPro" id="IPR035965">
    <property type="entry name" value="PAS-like_dom_sf"/>
</dbReference>
<feature type="domain" description="GGDEF" evidence="5">
    <location>
        <begin position="437"/>
        <end position="570"/>
    </location>
</feature>
<evidence type="ECO:0000259" key="3">
    <source>
        <dbReference type="PROSITE" id="PS50112"/>
    </source>
</evidence>
<evidence type="ECO:0000256" key="2">
    <source>
        <dbReference type="SAM" id="Phobius"/>
    </source>
</evidence>
<keyword evidence="2" id="KW-1133">Transmembrane helix</keyword>
<dbReference type="PROSITE" id="PS50883">
    <property type="entry name" value="EAL"/>
    <property type="match status" value="1"/>
</dbReference>
<evidence type="ECO:0000259" key="5">
    <source>
        <dbReference type="PROSITE" id="PS50887"/>
    </source>
</evidence>
<dbReference type="Gene3D" id="3.30.70.270">
    <property type="match status" value="1"/>
</dbReference>
<dbReference type="GO" id="GO:0006355">
    <property type="term" value="P:regulation of DNA-templated transcription"/>
    <property type="evidence" value="ECO:0007669"/>
    <property type="project" value="InterPro"/>
</dbReference>
<dbReference type="InterPro" id="IPR000160">
    <property type="entry name" value="GGDEF_dom"/>
</dbReference>
<keyword evidence="2" id="KW-0812">Transmembrane</keyword>
<sequence>MVSRLGLTTRWQESPLVMESGFLIDSVSGIGRNSLKWYSLLLSAGWTLVFVVLSFWGAADIQENTREMATAEARAHFFKDNAFRLWGTDHGRIYVPVSETTQPDPYLKHIPDRDLTTPSGVQLTLINPASMIRQMKEHYGDLYGVPGRVTSLNPLRPENRPDAWEKQALARFDQGKEEAFEFTEIDGEPYLRLMRPLKVHKGCLLCHPGQGWRVGGNGGAVGVALPMGGYLEIENASIQREIAAYACVWLLGLFGLLMGYRQLAARQQAQLMAVAALTDSEARKAAIVKSALDCIVSVDAQGRVLEFNPAAERTFGYRREQMVSRDMAELLIPEESRDAHWAGIQRQLDGKAATILGERIEVTALHAAGHTFPVELTVTRENVGGEPVFTAFLRDITAARAMEEQLSYQATHDALTGLINRREFERRMNRVMDEGGREHCVLYMDLDQFKLVNDTSGHAAGDELLRQLSQMLKHEVRLSDTLARLGGDEFGVLLKYCSLAVAEKIAEGVLKVVRKFQFFWSDRRYSVGISIGVVPITGQGETLADVMSAADAACYAAKERGRNRVQVYAPDDLELARRREEMDWVERIHRGFEEERFLLYRQAIVALGEERKNALQRYEFLVRMQDTELLSPAVFLVPAERFDLMPSIDRWVVQAAFRWLASYPEELEDLDFATINLSGHSIGDERFSEFISNSFETFGIPPEKICFEITETAAVSNLEVARRLMLEIKQLGCRFALDDFGSGMSSFGYLKNLPVDFLKIDGSFVREMLDDPINLAMVKSINDIAQVLGKQTIAEFVENDAIREQLASMGVDFVQGYAISRPEPLPNQH</sequence>
<gene>
    <name evidence="6" type="ORF">Ga0074115_10633</name>
</gene>
<dbReference type="InterPro" id="IPR029787">
    <property type="entry name" value="Nucleotide_cyclase"/>
</dbReference>
<dbReference type="OrthoDB" id="9787514at2"/>
<protein>
    <submittedName>
        <fullName evidence="6">PAS domain S-box/diguanylate cyclase (GGDEF) domain</fullName>
    </submittedName>
</protein>
<dbReference type="InterPro" id="IPR000014">
    <property type="entry name" value="PAS"/>
</dbReference>
<accession>A0A0T5YSK4</accession>
<dbReference type="SUPFAM" id="SSF141868">
    <property type="entry name" value="EAL domain-like"/>
    <property type="match status" value="1"/>
</dbReference>
<dbReference type="SMART" id="SM00267">
    <property type="entry name" value="GGDEF"/>
    <property type="match status" value="1"/>
</dbReference>
<dbReference type="InterPro" id="IPR021796">
    <property type="entry name" value="Tll0287-like_dom"/>
</dbReference>
<dbReference type="Pfam" id="PF00989">
    <property type="entry name" value="PAS"/>
    <property type="match status" value="1"/>
</dbReference>
<dbReference type="CDD" id="cd01948">
    <property type="entry name" value="EAL"/>
    <property type="match status" value="1"/>
</dbReference>
<reference evidence="6 7" key="1">
    <citation type="submission" date="2015-11" db="EMBL/GenBank/DDBJ databases">
        <title>The genome of Candidatus Endoriftia persephone in Ridgeia piscesae and population structure of the North Eastern Pacific vestimentiferan symbionts.</title>
        <authorList>
            <person name="Perez M."/>
            <person name="Juniper K.S."/>
        </authorList>
    </citation>
    <scope>NUCLEOTIDE SEQUENCE [LARGE SCALE GENOMIC DNA]</scope>
    <source>
        <strain evidence="6">Ind11</strain>
    </source>
</reference>
<dbReference type="InterPro" id="IPR035919">
    <property type="entry name" value="EAL_sf"/>
</dbReference>
<dbReference type="CDD" id="cd01949">
    <property type="entry name" value="GGDEF"/>
    <property type="match status" value="1"/>
</dbReference>
<dbReference type="Gene3D" id="3.20.20.450">
    <property type="entry name" value="EAL domain"/>
    <property type="match status" value="1"/>
</dbReference>
<dbReference type="RefSeq" id="WP_087959715.1">
    <property type="nucleotide sequence ID" value="NZ_KQ557117.1"/>
</dbReference>
<evidence type="ECO:0000313" key="7">
    <source>
        <dbReference type="Proteomes" id="UP000051634"/>
    </source>
</evidence>
<feature type="domain" description="PAS" evidence="3">
    <location>
        <begin position="280"/>
        <end position="351"/>
    </location>
</feature>
<evidence type="ECO:0000259" key="4">
    <source>
        <dbReference type="PROSITE" id="PS50883"/>
    </source>
</evidence>
<dbReference type="AlphaFoldDB" id="A0A0T5YSK4"/>
<dbReference type="InterPro" id="IPR001633">
    <property type="entry name" value="EAL_dom"/>
</dbReference>
<organism evidence="6 7">
    <name type="scientific">endosymbiont of Ridgeia piscesae</name>
    <dbReference type="NCBI Taxonomy" id="54398"/>
    <lineage>
        <taxon>Bacteria</taxon>
        <taxon>Pseudomonadati</taxon>
        <taxon>Pseudomonadota</taxon>
        <taxon>Gammaproteobacteria</taxon>
        <taxon>sulfur-oxidizing symbionts</taxon>
    </lineage>
</organism>
<dbReference type="PANTHER" id="PTHR44757:SF4">
    <property type="entry name" value="DIGUANYLATE CYCLASE DGCE-RELATED"/>
    <property type="match status" value="1"/>
</dbReference>
<dbReference type="FunFam" id="3.30.70.270:FF:000001">
    <property type="entry name" value="Diguanylate cyclase domain protein"/>
    <property type="match status" value="1"/>
</dbReference>
<keyword evidence="7" id="KW-1185">Reference proteome</keyword>
<feature type="domain" description="EAL" evidence="4">
    <location>
        <begin position="581"/>
        <end position="829"/>
    </location>
</feature>
<dbReference type="InterPro" id="IPR043128">
    <property type="entry name" value="Rev_trsase/Diguanyl_cyclase"/>
</dbReference>
<proteinExistence type="predicted"/>
<dbReference type="Proteomes" id="UP000051634">
    <property type="component" value="Unassembled WGS sequence"/>
</dbReference>
<dbReference type="PATRIC" id="fig|54398.3.peg.510"/>
<dbReference type="CDD" id="cd00130">
    <property type="entry name" value="PAS"/>
    <property type="match status" value="1"/>
</dbReference>
<feature type="transmembrane region" description="Helical" evidence="2">
    <location>
        <begin position="37"/>
        <end position="58"/>
    </location>
</feature>
<dbReference type="EMBL" id="LDXT01000096">
    <property type="protein sequence ID" value="KRT53599.1"/>
    <property type="molecule type" value="Genomic_DNA"/>
</dbReference>
<dbReference type="Pfam" id="PF00990">
    <property type="entry name" value="GGDEF"/>
    <property type="match status" value="1"/>
</dbReference>
<dbReference type="Pfam" id="PF11845">
    <property type="entry name" value="Tll0287-like"/>
    <property type="match status" value="1"/>
</dbReference>
<evidence type="ECO:0000313" key="6">
    <source>
        <dbReference type="EMBL" id="KRT53599.1"/>
    </source>
</evidence>